<accession>A0ABT5T611</accession>
<keyword evidence="3" id="KW-1185">Reference proteome</keyword>
<evidence type="ECO:0000313" key="2">
    <source>
        <dbReference type="EMBL" id="MDD7970537.1"/>
    </source>
</evidence>
<dbReference type="Pfam" id="PF07238">
    <property type="entry name" value="PilZ"/>
    <property type="match status" value="1"/>
</dbReference>
<dbReference type="RefSeq" id="WP_274351161.1">
    <property type="nucleotide sequence ID" value="NZ_JAQZSM010000003.1"/>
</dbReference>
<dbReference type="EMBL" id="JAQZSM010000003">
    <property type="protein sequence ID" value="MDD7970537.1"/>
    <property type="molecule type" value="Genomic_DNA"/>
</dbReference>
<dbReference type="SUPFAM" id="SSF141371">
    <property type="entry name" value="PilZ domain-like"/>
    <property type="match status" value="1"/>
</dbReference>
<sequence length="108" mass="12226">MRYRPPRQHQTAAVGIIRNGMRFQSHLVDLSERGMKLKSSLDARPGEVLQLHAKGAVIQAEVRWVRDNHIGLQFAKGGSATDRSRFLLRLMPEKNQRAGARVHGFTEL</sequence>
<dbReference type="Gene3D" id="2.40.10.220">
    <property type="entry name" value="predicted glycosyltransferase like domains"/>
    <property type="match status" value="1"/>
</dbReference>
<gene>
    <name evidence="2" type="ORF">PUT78_05435</name>
</gene>
<dbReference type="InterPro" id="IPR009875">
    <property type="entry name" value="PilZ_domain"/>
</dbReference>
<feature type="domain" description="PilZ" evidence="1">
    <location>
        <begin position="8"/>
        <end position="85"/>
    </location>
</feature>
<name>A0ABT5T611_9RHOB</name>
<comment type="caution">
    <text evidence="2">The sequence shown here is derived from an EMBL/GenBank/DDBJ whole genome shotgun (WGS) entry which is preliminary data.</text>
</comment>
<protein>
    <submittedName>
        <fullName evidence="2">PilZ domain-containing protein</fullName>
    </submittedName>
</protein>
<evidence type="ECO:0000313" key="3">
    <source>
        <dbReference type="Proteomes" id="UP001431784"/>
    </source>
</evidence>
<reference evidence="2" key="1">
    <citation type="submission" date="2023-02" db="EMBL/GenBank/DDBJ databases">
        <title>Description of Roseinatronobacter alkalisoli sp. nov., an alkaliphilic bacerium isolated from soda soil.</title>
        <authorList>
            <person name="Wei W."/>
        </authorList>
    </citation>
    <scope>NUCLEOTIDE SEQUENCE</scope>
    <source>
        <strain evidence="2">HJB301</strain>
    </source>
</reference>
<proteinExistence type="predicted"/>
<dbReference type="Proteomes" id="UP001431784">
    <property type="component" value="Unassembled WGS sequence"/>
</dbReference>
<evidence type="ECO:0000259" key="1">
    <source>
        <dbReference type="Pfam" id="PF07238"/>
    </source>
</evidence>
<organism evidence="2 3">
    <name type="scientific">Roseinatronobacter alkalisoli</name>
    <dbReference type="NCBI Taxonomy" id="3028235"/>
    <lineage>
        <taxon>Bacteria</taxon>
        <taxon>Pseudomonadati</taxon>
        <taxon>Pseudomonadota</taxon>
        <taxon>Alphaproteobacteria</taxon>
        <taxon>Rhodobacterales</taxon>
        <taxon>Paracoccaceae</taxon>
        <taxon>Roseinatronobacter</taxon>
    </lineage>
</organism>